<sequence>MKTITYLGAVILLLIQLPISAHTATSQTTIAKEEYQSLVDLYNATVGSNWTNNTNWLDTINHSVADWFGITVENGHVVKIELPGNNLQEAIFESRVQLPMLQTLDLSNNSIDRANFNNIDSLLNLTMLKIENNKLLTRHISDIRDLLSYGNFSNNFTYAPQQSFGFSQEIVIKPGELLEIGVDPFYLSESDEFQWKKDGVTIPEVNNYFFDKQNATLQDAGIYTLYITSPNVPGLVLKSMDINVTVTDLVGGTPRKEYEALVDLYESTNGNNWTNNSNWLDTTVSFNEWHGITLDDEGHVKYILLLDNNLSGYIPKSIGSLKQLSAINISRNQIGKIAQNQDYTKTSIPEEIGSLSNLIQLTLDYNSLQFADLEPILSWPNFGNIRSFTCKHQSPKINSVMKEANPGETININLQNYLRAPSDQYQWVKGSEIIANANDSVFTISNITPSDEANYYCIITNSKFPDMEITNYGTTLKVKYIRGAGVPISEYKALEAFYNATNGDGWKSNTNWLDTINYTVADWVGIRVKNGHVYELNLDSNNVVGQIPARFYDLRYLESIGMVQNQLAGSVSDLLKYFKMLKTISLGYNKLEGTIPKEISELSQLWYMGLNNNKISGSIPMEISQCKALTIINLKQNNIGGEIPVEIGVLHKLRSLILSNNSITGVIPSSIGNLSELKVLDLSNNQLIGPIPAELGNLEKIYRLDISGNIFGQPSGTKSAHIKLAENNRQIPDALESILGLDTLHLQNNQLQFNDIEAILNWDNFSGINEFTYAPQNDIGELKTLSVKEGSSAKLFIDNYYPGPSDQYQWFKNGQMLPQATAPFLEIESVSYTDAGIYYCKVSNSKATDLVLSSKEITLTITAKEPTAVLAKEDLERLTEIFNTYNGEEWGNNWLDTVNFTINEWLGLQIENGHVSKIDLSNLNLEGEVLDVFLAFDSLKWLNLSNNNLYGPFPSFSGNNTSNTKSVEDNNHRLSFLNISNNRFLFSDLEPVASELMSIDTFIYSPQQIFGFPIDTTINTHDSISIHFEAYTTGENDVRHWYKSNTLVTDSGFEYRIDNASLSDSGTYQMQVTNNIFPDLRLESVLYSLSVSLAVGVDDIEMRDIKVYPNPASDKIFIETRGKTIDLSITNASGTKVFQKNTMQSDWINVDIYPKGLYLFRIKFKDQILYKKILLQ</sequence>
<dbReference type="PRINTS" id="PR00019">
    <property type="entry name" value="LEURICHRPT"/>
</dbReference>
<name>A0A399SXQ8_9BACT</name>
<dbReference type="SUPFAM" id="SSF48726">
    <property type="entry name" value="Immunoglobulin"/>
    <property type="match status" value="3"/>
</dbReference>
<evidence type="ECO:0000256" key="7">
    <source>
        <dbReference type="ARBA" id="ARBA00023157"/>
    </source>
</evidence>
<dbReference type="FunFam" id="3.80.10.10:FF:000299">
    <property type="entry name" value="Piriformospora indica-insensitive protein 2"/>
    <property type="match status" value="1"/>
</dbReference>
<keyword evidence="11" id="KW-1185">Reference proteome</keyword>
<dbReference type="Proteomes" id="UP000265926">
    <property type="component" value="Unassembled WGS sequence"/>
</dbReference>
<keyword evidence="4 8" id="KW-0732">Signal</keyword>
<gene>
    <name evidence="10" type="ORF">D1614_18380</name>
</gene>
<dbReference type="SUPFAM" id="SSF52058">
    <property type="entry name" value="L domain-like"/>
    <property type="match status" value="2"/>
</dbReference>
<dbReference type="RefSeq" id="WP_119439441.1">
    <property type="nucleotide sequence ID" value="NZ_QWGR01000013.1"/>
</dbReference>
<dbReference type="SMART" id="SM00365">
    <property type="entry name" value="LRR_SD22"/>
    <property type="match status" value="4"/>
</dbReference>
<dbReference type="SMART" id="SM00409">
    <property type="entry name" value="IG"/>
    <property type="match status" value="4"/>
</dbReference>
<feature type="domain" description="Ig-like" evidence="9">
    <location>
        <begin position="775"/>
        <end position="858"/>
    </location>
</feature>
<evidence type="ECO:0000259" key="9">
    <source>
        <dbReference type="PROSITE" id="PS50835"/>
    </source>
</evidence>
<keyword evidence="7" id="KW-1015">Disulfide bond</keyword>
<dbReference type="OrthoDB" id="8440781at2"/>
<dbReference type="InterPro" id="IPR032675">
    <property type="entry name" value="LRR_dom_sf"/>
</dbReference>
<dbReference type="FunFam" id="3.80.10.10:FF:000041">
    <property type="entry name" value="LRR receptor-like serine/threonine-protein kinase ERECTA"/>
    <property type="match status" value="1"/>
</dbReference>
<dbReference type="Pfam" id="PF23598">
    <property type="entry name" value="LRR_14"/>
    <property type="match status" value="1"/>
</dbReference>
<evidence type="ECO:0000256" key="1">
    <source>
        <dbReference type="ARBA" id="ARBA00004236"/>
    </source>
</evidence>
<dbReference type="InterPro" id="IPR003598">
    <property type="entry name" value="Ig_sub2"/>
</dbReference>
<feature type="domain" description="Ig-like" evidence="9">
    <location>
        <begin position="395"/>
        <end position="470"/>
    </location>
</feature>
<feature type="signal peptide" evidence="8">
    <location>
        <begin position="1"/>
        <end position="23"/>
    </location>
</feature>
<dbReference type="EMBL" id="QWGR01000013">
    <property type="protein sequence ID" value="RIJ46633.1"/>
    <property type="molecule type" value="Genomic_DNA"/>
</dbReference>
<proteinExistence type="predicted"/>
<dbReference type="PANTHER" id="PTHR48057">
    <property type="entry name" value="LEUCINE-RICH REPEAT SERINE/THREONINE-PROTEIN KINASE 1"/>
    <property type="match status" value="1"/>
</dbReference>
<dbReference type="InterPro" id="IPR007110">
    <property type="entry name" value="Ig-like_dom"/>
</dbReference>
<dbReference type="Pfam" id="PF00560">
    <property type="entry name" value="LRR_1"/>
    <property type="match status" value="1"/>
</dbReference>
<dbReference type="InterPro" id="IPR026444">
    <property type="entry name" value="Secre_tail"/>
</dbReference>
<dbReference type="InterPro" id="IPR013783">
    <property type="entry name" value="Ig-like_fold"/>
</dbReference>
<dbReference type="InterPro" id="IPR055414">
    <property type="entry name" value="LRR_R13L4/SHOC2-like"/>
</dbReference>
<dbReference type="SUPFAM" id="SSF52047">
    <property type="entry name" value="RNI-like"/>
    <property type="match status" value="1"/>
</dbReference>
<dbReference type="InterPro" id="IPR003591">
    <property type="entry name" value="Leu-rich_rpt_typical-subtyp"/>
</dbReference>
<feature type="chain" id="PRO_5017186232" evidence="8">
    <location>
        <begin position="24"/>
        <end position="1176"/>
    </location>
</feature>
<evidence type="ECO:0000256" key="4">
    <source>
        <dbReference type="ARBA" id="ARBA00022729"/>
    </source>
</evidence>
<dbReference type="SMART" id="SM00408">
    <property type="entry name" value="IGc2"/>
    <property type="match status" value="2"/>
</dbReference>
<evidence type="ECO:0000313" key="11">
    <source>
        <dbReference type="Proteomes" id="UP000265926"/>
    </source>
</evidence>
<dbReference type="NCBIfam" id="TIGR04183">
    <property type="entry name" value="Por_Secre_tail"/>
    <property type="match status" value="1"/>
</dbReference>
<dbReference type="InterPro" id="IPR052595">
    <property type="entry name" value="LRRC69/RLP"/>
</dbReference>
<keyword evidence="6" id="KW-0472">Membrane</keyword>
<evidence type="ECO:0000256" key="2">
    <source>
        <dbReference type="ARBA" id="ARBA00022475"/>
    </source>
</evidence>
<evidence type="ECO:0000256" key="5">
    <source>
        <dbReference type="ARBA" id="ARBA00022737"/>
    </source>
</evidence>
<accession>A0A399SXQ8</accession>
<dbReference type="GO" id="GO:0005886">
    <property type="term" value="C:plasma membrane"/>
    <property type="evidence" value="ECO:0007669"/>
    <property type="project" value="UniProtKB-SubCell"/>
</dbReference>
<reference evidence="10 11" key="1">
    <citation type="submission" date="2018-08" db="EMBL/GenBank/DDBJ databases">
        <title>Pallidiluteibacterium maritimus gen. nov., sp. nov., isolated from coastal sediment.</title>
        <authorList>
            <person name="Zhou L.Y."/>
        </authorList>
    </citation>
    <scope>NUCLEOTIDE SEQUENCE [LARGE SCALE GENOMIC DNA]</scope>
    <source>
        <strain evidence="10 11">XSD2</strain>
    </source>
</reference>
<evidence type="ECO:0000256" key="3">
    <source>
        <dbReference type="ARBA" id="ARBA00022614"/>
    </source>
</evidence>
<dbReference type="Gene3D" id="3.80.10.10">
    <property type="entry name" value="Ribonuclease Inhibitor"/>
    <property type="match status" value="5"/>
</dbReference>
<evidence type="ECO:0000256" key="8">
    <source>
        <dbReference type="SAM" id="SignalP"/>
    </source>
</evidence>
<dbReference type="InterPro" id="IPR036179">
    <property type="entry name" value="Ig-like_dom_sf"/>
</dbReference>
<keyword evidence="5" id="KW-0677">Repeat</keyword>
<organism evidence="10 11">
    <name type="scientific">Maribellus luteus</name>
    <dbReference type="NCBI Taxonomy" id="2305463"/>
    <lineage>
        <taxon>Bacteria</taxon>
        <taxon>Pseudomonadati</taxon>
        <taxon>Bacteroidota</taxon>
        <taxon>Bacteroidia</taxon>
        <taxon>Marinilabiliales</taxon>
        <taxon>Prolixibacteraceae</taxon>
        <taxon>Maribellus</taxon>
    </lineage>
</organism>
<dbReference type="PROSITE" id="PS50835">
    <property type="entry name" value="IG_LIKE"/>
    <property type="match status" value="2"/>
</dbReference>
<dbReference type="CDD" id="cd00096">
    <property type="entry name" value="Ig"/>
    <property type="match status" value="1"/>
</dbReference>
<dbReference type="InterPro" id="IPR003599">
    <property type="entry name" value="Ig_sub"/>
</dbReference>
<dbReference type="Gene3D" id="2.60.40.10">
    <property type="entry name" value="Immunoglobulins"/>
    <property type="match status" value="3"/>
</dbReference>
<keyword evidence="2" id="KW-1003">Cell membrane</keyword>
<dbReference type="AlphaFoldDB" id="A0A399SXQ8"/>
<comment type="caution">
    <text evidence="10">The sequence shown here is derived from an EMBL/GenBank/DDBJ whole genome shotgun (WGS) entry which is preliminary data.</text>
</comment>
<dbReference type="Pfam" id="PF13895">
    <property type="entry name" value="Ig_2"/>
    <property type="match status" value="1"/>
</dbReference>
<evidence type="ECO:0000256" key="6">
    <source>
        <dbReference type="ARBA" id="ARBA00023136"/>
    </source>
</evidence>
<evidence type="ECO:0000313" key="10">
    <source>
        <dbReference type="EMBL" id="RIJ46633.1"/>
    </source>
</evidence>
<protein>
    <submittedName>
        <fullName evidence="10">T9SS C-terminal target domain-containing protein</fullName>
    </submittedName>
</protein>
<dbReference type="SMART" id="SM00369">
    <property type="entry name" value="LRR_TYP"/>
    <property type="match status" value="5"/>
</dbReference>
<dbReference type="Pfam" id="PF18962">
    <property type="entry name" value="Por_Secre_tail"/>
    <property type="match status" value="1"/>
</dbReference>
<dbReference type="InterPro" id="IPR001611">
    <property type="entry name" value="Leu-rich_rpt"/>
</dbReference>
<comment type="subcellular location">
    <subcellularLocation>
        <location evidence="1">Cell membrane</location>
    </subcellularLocation>
</comment>
<keyword evidence="3" id="KW-0433">Leucine-rich repeat</keyword>